<dbReference type="Proteomes" id="UP000185469">
    <property type="component" value="Chromosome"/>
</dbReference>
<dbReference type="Pfam" id="PF13241">
    <property type="entry name" value="NAD_binding_7"/>
    <property type="match status" value="1"/>
</dbReference>
<dbReference type="InterPro" id="IPR036291">
    <property type="entry name" value="NAD(P)-bd_dom_sf"/>
</dbReference>
<dbReference type="EC" id="2.1.1.107" evidence="1"/>
<dbReference type="KEGG" id="csph:CSPHI_05425"/>
<dbReference type="InterPro" id="IPR014776">
    <property type="entry name" value="4pyrrole_Mease_sub2"/>
</dbReference>
<keyword evidence="2 7" id="KW-0489">Methyltransferase</keyword>
<dbReference type="InterPro" id="IPR006366">
    <property type="entry name" value="CobA/CysG_C"/>
</dbReference>
<evidence type="ECO:0000313" key="8">
    <source>
        <dbReference type="Proteomes" id="UP000185469"/>
    </source>
</evidence>
<protein>
    <recommendedName>
        <fullName evidence="1">uroporphyrinogen-III C-methyltransferase</fullName>
        <ecNumber evidence="1">2.1.1.107</ecNumber>
    </recommendedName>
</protein>
<dbReference type="STRING" id="1437874.CSPHI_05425"/>
<dbReference type="Pfam" id="PF00590">
    <property type="entry name" value="TP_methylase"/>
    <property type="match status" value="1"/>
</dbReference>
<dbReference type="GO" id="GO:0004851">
    <property type="term" value="F:uroporphyrin-III C-methyltransferase activity"/>
    <property type="evidence" value="ECO:0007669"/>
    <property type="project" value="UniProtKB-EC"/>
</dbReference>
<dbReference type="SUPFAM" id="SSF53790">
    <property type="entry name" value="Tetrapyrrole methylase"/>
    <property type="match status" value="1"/>
</dbReference>
<dbReference type="RefSeq" id="WP_075691828.1">
    <property type="nucleotide sequence ID" value="NZ_CP009248.1"/>
</dbReference>
<dbReference type="FunFam" id="3.40.1010.10:FF:000001">
    <property type="entry name" value="Siroheme synthase"/>
    <property type="match status" value="1"/>
</dbReference>
<dbReference type="NCBIfam" id="TIGR01469">
    <property type="entry name" value="cobA_cysG_Cterm"/>
    <property type="match status" value="1"/>
</dbReference>
<evidence type="ECO:0000313" key="7">
    <source>
        <dbReference type="EMBL" id="APT90568.1"/>
    </source>
</evidence>
<dbReference type="AlphaFoldDB" id="A0A1L7CXM9"/>
<dbReference type="InterPro" id="IPR014777">
    <property type="entry name" value="4pyrrole_Mease_sub1"/>
</dbReference>
<reference evidence="7 8" key="1">
    <citation type="submission" date="2014-08" db="EMBL/GenBank/DDBJ databases">
        <title>Complete genome sequence of Corynebacterium sphenisci CECT 5990(T) (=DSM 44792(T)), isolated from healthy wild penguins.</title>
        <authorList>
            <person name="Ruckert C."/>
            <person name="Albersmeier A."/>
            <person name="Winkler A."/>
            <person name="Kalinowski J."/>
        </authorList>
    </citation>
    <scope>NUCLEOTIDE SEQUENCE [LARGE SCALE GENOMIC DNA]</scope>
    <source>
        <strain evidence="7 8">DSM 44792</strain>
    </source>
</reference>
<evidence type="ECO:0000256" key="1">
    <source>
        <dbReference type="ARBA" id="ARBA00012162"/>
    </source>
</evidence>
<dbReference type="PANTHER" id="PTHR45790">
    <property type="entry name" value="SIROHEME SYNTHASE-RELATED"/>
    <property type="match status" value="1"/>
</dbReference>
<evidence type="ECO:0000256" key="2">
    <source>
        <dbReference type="ARBA" id="ARBA00022603"/>
    </source>
</evidence>
<dbReference type="FunFam" id="3.30.950.10:FF:000001">
    <property type="entry name" value="Siroheme synthase"/>
    <property type="match status" value="1"/>
</dbReference>
<accession>A0A1L7CXM9</accession>
<dbReference type="SUPFAM" id="SSF51735">
    <property type="entry name" value="NAD(P)-binding Rossmann-fold domains"/>
    <property type="match status" value="1"/>
</dbReference>
<dbReference type="InterPro" id="IPR035996">
    <property type="entry name" value="4pyrrol_Methylase_sf"/>
</dbReference>
<evidence type="ECO:0000259" key="6">
    <source>
        <dbReference type="Pfam" id="PF00590"/>
    </source>
</evidence>
<dbReference type="NCBIfam" id="NF004790">
    <property type="entry name" value="PRK06136.1"/>
    <property type="match status" value="1"/>
</dbReference>
<keyword evidence="5" id="KW-0627">Porphyrin biosynthesis</keyword>
<organism evidence="7 8">
    <name type="scientific">Corynebacterium sphenisci DSM 44792</name>
    <dbReference type="NCBI Taxonomy" id="1437874"/>
    <lineage>
        <taxon>Bacteria</taxon>
        <taxon>Bacillati</taxon>
        <taxon>Actinomycetota</taxon>
        <taxon>Actinomycetes</taxon>
        <taxon>Mycobacteriales</taxon>
        <taxon>Corynebacteriaceae</taxon>
        <taxon>Corynebacterium</taxon>
    </lineage>
</organism>
<keyword evidence="3 7" id="KW-0808">Transferase</keyword>
<dbReference type="CDD" id="cd11642">
    <property type="entry name" value="SUMT"/>
    <property type="match status" value="1"/>
</dbReference>
<gene>
    <name evidence="7" type="ORF">CSPHI_05425</name>
</gene>
<dbReference type="PANTHER" id="PTHR45790:SF3">
    <property type="entry name" value="S-ADENOSYL-L-METHIONINE-DEPENDENT UROPORPHYRINOGEN III METHYLTRANSFERASE, CHLOROPLASTIC"/>
    <property type="match status" value="1"/>
</dbReference>
<feature type="domain" description="Tetrapyrrole methylase" evidence="6">
    <location>
        <begin position="122"/>
        <end position="334"/>
    </location>
</feature>
<dbReference type="Gene3D" id="3.40.1010.10">
    <property type="entry name" value="Cobalt-precorrin-4 Transmethylase, Domain 1"/>
    <property type="match status" value="1"/>
</dbReference>
<dbReference type="GO" id="GO:0019354">
    <property type="term" value="P:siroheme biosynthetic process"/>
    <property type="evidence" value="ECO:0007669"/>
    <property type="project" value="InterPro"/>
</dbReference>
<dbReference type="EMBL" id="CP009248">
    <property type="protein sequence ID" value="APT90568.1"/>
    <property type="molecule type" value="Genomic_DNA"/>
</dbReference>
<evidence type="ECO:0000256" key="4">
    <source>
        <dbReference type="ARBA" id="ARBA00022691"/>
    </source>
</evidence>
<dbReference type="InterPro" id="IPR050161">
    <property type="entry name" value="Siro_Cobalamin_biosynth"/>
</dbReference>
<sequence length="363" mass="37596">MSLQLKGRPVLVVGASTLAERVIPDLLDAGAEVTVCEGGEITTVIEAWAEAGRISLYRTTFTAAMIWGKSLVVLCDPGLRREVSVEAARRGTLVDDATGGEAADVRRVTGRRASRAGDLAGTVALVGGGPGDPGLITVEGRRLLRLADVVVADHLAPLSLLGELDPDVEIIDAAKLPYGRAMAQDRIHELLADRARQGLFVVRLKGGDPYVFGRGWEEHAAMVEAGIPVRAVPGITSAVAVPAAAGIPVTRRGLTHDLAIVSGHLPPGHPESLVDWPALGRLRGTVVVIMGVRNGPAIAAALIEGGRDPGTPAAVVQEGTTANQRSLRCTLGELGRRLVDEGVRPPAVLVIGEVAAADGAGGR</sequence>
<keyword evidence="4" id="KW-0949">S-adenosyl-L-methionine</keyword>
<dbReference type="GO" id="GO:0032259">
    <property type="term" value="P:methylation"/>
    <property type="evidence" value="ECO:0007669"/>
    <property type="project" value="UniProtKB-KW"/>
</dbReference>
<evidence type="ECO:0000256" key="3">
    <source>
        <dbReference type="ARBA" id="ARBA00022679"/>
    </source>
</evidence>
<dbReference type="Gene3D" id="3.40.50.720">
    <property type="entry name" value="NAD(P)-binding Rossmann-like Domain"/>
    <property type="match status" value="1"/>
</dbReference>
<dbReference type="OrthoDB" id="9815856at2"/>
<name>A0A1L7CXM9_9CORY</name>
<keyword evidence="8" id="KW-1185">Reference proteome</keyword>
<dbReference type="InterPro" id="IPR000878">
    <property type="entry name" value="4pyrrol_Mease"/>
</dbReference>
<dbReference type="Gene3D" id="3.30.950.10">
    <property type="entry name" value="Methyltransferase, Cobalt-precorrin-4 Transmethylase, Domain 2"/>
    <property type="match status" value="1"/>
</dbReference>
<evidence type="ECO:0000256" key="5">
    <source>
        <dbReference type="ARBA" id="ARBA00023244"/>
    </source>
</evidence>
<proteinExistence type="predicted"/>